<keyword evidence="7" id="KW-1185">Reference proteome</keyword>
<reference evidence="4" key="1">
    <citation type="submission" date="2016-09" db="EMBL/GenBank/DDBJ databases">
        <authorList>
            <person name="Capua I."/>
            <person name="De Benedictis P."/>
            <person name="Joannis T."/>
            <person name="Lombin L.H."/>
            <person name="Cattoli G."/>
        </authorList>
    </citation>
    <scope>NUCLEOTIDE SEQUENCE [LARGE SCALE GENOMIC DNA]</scope>
    <source>
        <strain evidence="4">MSU</strain>
    </source>
</reference>
<dbReference type="Proteomes" id="UP000198319">
    <property type="component" value="Unassembled WGS sequence"/>
</dbReference>
<dbReference type="STRING" id="1278819.BHE19_07225"/>
<dbReference type="OrthoDB" id="1489153at2"/>
<dbReference type="EMBL" id="MIKE01000022">
    <property type="protein sequence ID" value="OHT45619.1"/>
    <property type="molecule type" value="Genomic_DNA"/>
</dbReference>
<comment type="caution">
    <text evidence="4">The sequence shown here is derived from an EMBL/GenBank/DDBJ whole genome shotgun (WGS) entry which is preliminary data.</text>
</comment>
<feature type="domain" description="Secretion system C-terminal sorting" evidence="3">
    <location>
        <begin position="466"/>
        <end position="532"/>
    </location>
</feature>
<dbReference type="InterPro" id="IPR026444">
    <property type="entry name" value="Secre_tail"/>
</dbReference>
<reference evidence="6" key="2">
    <citation type="submission" date="2016-09" db="EMBL/GenBank/DDBJ databases">
        <authorList>
            <person name="Chen S."/>
            <person name="Walker E."/>
        </authorList>
    </citation>
    <scope>NUCLEOTIDE SEQUENCE [LARGE SCALE GENOMIC DNA]</scope>
    <source>
        <strain evidence="6">MSU</strain>
    </source>
</reference>
<evidence type="ECO:0000313" key="7">
    <source>
        <dbReference type="Proteomes" id="UP000198319"/>
    </source>
</evidence>
<evidence type="ECO:0000313" key="5">
    <source>
        <dbReference type="EMBL" id="OXB18277.1"/>
    </source>
</evidence>
<evidence type="ECO:0000313" key="4">
    <source>
        <dbReference type="EMBL" id="OHT45619.1"/>
    </source>
</evidence>
<keyword evidence="1 2" id="KW-0732">Signal</keyword>
<evidence type="ECO:0000313" key="6">
    <source>
        <dbReference type="Proteomes" id="UP000180252"/>
    </source>
</evidence>
<proteinExistence type="predicted"/>
<reference evidence="5 7" key="3">
    <citation type="submission" date="2016-11" db="EMBL/GenBank/DDBJ databases">
        <title>Whole genomes of Flavobacteriaceae.</title>
        <authorList>
            <person name="Stine C."/>
            <person name="Li C."/>
            <person name="Tadesse D."/>
        </authorList>
    </citation>
    <scope>NUCLEOTIDE SEQUENCE [LARGE SCALE GENOMIC DNA]</scope>
    <source>
        <strain evidence="5 7">ATCC BAA-2541</strain>
    </source>
</reference>
<dbReference type="RefSeq" id="WP_070906903.1">
    <property type="nucleotide sequence ID" value="NZ_MIKE01000022.1"/>
</dbReference>
<dbReference type="AlphaFoldDB" id="A0A1S1J7Z3"/>
<dbReference type="Pfam" id="PF18962">
    <property type="entry name" value="Por_Secre_tail"/>
    <property type="match status" value="1"/>
</dbReference>
<organism evidence="4 6">
    <name type="scientific">Flavobacterium tructae</name>
    <dbReference type="NCBI Taxonomy" id="1114873"/>
    <lineage>
        <taxon>Bacteria</taxon>
        <taxon>Pseudomonadati</taxon>
        <taxon>Bacteroidota</taxon>
        <taxon>Flavobacteriia</taxon>
        <taxon>Flavobacteriales</taxon>
        <taxon>Flavobacteriaceae</taxon>
        <taxon>Flavobacterium</taxon>
    </lineage>
</organism>
<protein>
    <recommendedName>
        <fullName evidence="3">Secretion system C-terminal sorting domain-containing protein</fullName>
    </recommendedName>
</protein>
<name>A0A1S1J7Z3_9FLAO</name>
<dbReference type="EMBL" id="MUHG01000023">
    <property type="protein sequence ID" value="OXB18277.1"/>
    <property type="molecule type" value="Genomic_DNA"/>
</dbReference>
<dbReference type="NCBIfam" id="TIGR04183">
    <property type="entry name" value="Por_Secre_tail"/>
    <property type="match status" value="1"/>
</dbReference>
<dbReference type="Proteomes" id="UP000180252">
    <property type="component" value="Unassembled WGS sequence"/>
</dbReference>
<feature type="signal peptide" evidence="2">
    <location>
        <begin position="1"/>
        <end position="19"/>
    </location>
</feature>
<feature type="chain" id="PRO_5010225702" description="Secretion system C-terminal sorting domain-containing protein" evidence="2">
    <location>
        <begin position="20"/>
        <end position="534"/>
    </location>
</feature>
<sequence length="534" mass="59456">MKRKLLLLFLTLLFIEAKAQQEIYNFTPGGAGNCIQFNDKIFLTGYQQSTGGEVWQSDGTAANTTLVKDIYPGTGNGISRSLALNAAILNNKLYFLAKDENSLGEIWKTDGTESGTEKITNFINGRVLKLTTVGNVIYFLLKKDNEKLEVWKTDGTTIGTVLVKDNLSIWNSPSFEGKCNNTFIFSFQPPSTNNSRVWRSDGTTEGTFPITGEFDGNGSGYLDGTGGTSILTQFIEANGKLYFTTRYFLFETDGTLENTKNVATVRSLGNLVHYDDVIVVNNDLYLMFFTIKKSSSSSNNLVILKYNIVNKTITTVYEKNANEYFFASNLVNIGNSLIFTTSNQTAGTELVSLSLTDNTVVNIKELSASNDLTLPVTNLANTNGSIIKINDEENLILSGIDKNYIRKGWIFNSSTQTVQNISALNDIRNPFIYKDFLYYSKDNRFWKYANNLSTIDVTQKKAIVFYPNPSSDFMQLNVDSSNEVENISVFDLNGKLLQTLSNSSQIDISSLPKGIYTAQIKWNGTLINKKIIKN</sequence>
<accession>A0A1S1J7Z3</accession>
<gene>
    <name evidence="5" type="ORF">B0A71_15250</name>
    <name evidence="4" type="ORF">BHE19_07225</name>
</gene>
<evidence type="ECO:0000259" key="3">
    <source>
        <dbReference type="Pfam" id="PF18962"/>
    </source>
</evidence>
<evidence type="ECO:0000256" key="2">
    <source>
        <dbReference type="SAM" id="SignalP"/>
    </source>
</evidence>
<evidence type="ECO:0000256" key="1">
    <source>
        <dbReference type="ARBA" id="ARBA00022729"/>
    </source>
</evidence>